<evidence type="ECO:0000313" key="10">
    <source>
        <dbReference type="EMBL" id="GAA0875353.1"/>
    </source>
</evidence>
<feature type="transmembrane region" description="Helical" evidence="9">
    <location>
        <begin position="211"/>
        <end position="230"/>
    </location>
</feature>
<gene>
    <name evidence="10" type="ORF">GCM10009118_17620</name>
</gene>
<comment type="subcellular location">
    <subcellularLocation>
        <location evidence="1">Cell membrane</location>
        <topology evidence="1">Multi-pass membrane protein</topology>
    </subcellularLocation>
</comment>
<feature type="transmembrane region" description="Helical" evidence="9">
    <location>
        <begin position="59"/>
        <end position="79"/>
    </location>
</feature>
<dbReference type="Proteomes" id="UP001501126">
    <property type="component" value="Unassembled WGS sequence"/>
</dbReference>
<evidence type="ECO:0000256" key="4">
    <source>
        <dbReference type="ARBA" id="ARBA00022692"/>
    </source>
</evidence>
<dbReference type="InterPro" id="IPR044669">
    <property type="entry name" value="YneE/VCCN1/2-like"/>
</dbReference>
<sequence length="294" mass="34240">MIKYDPKSWVLHILSIHKSDTVRMLWKELLYMAILTSILTYIEITYLPNAKWTKDLMAVYSLVGFVLSLLLVFRTNTGYERWWEGRKKWGELVNNTRNLAIKINASSVSDETKSFFRRMIPNITYAVKEHLRNGVVLEELDLTTDERKLLDESSHIPNTLVNGMYNRLEREKKVGNISDVEMMIVDTNLKTFADIYGACERIKNTPIPYSYSLFLKKFIVLYVTTMPLAFITSFGYWSILVVVFVFYVLVSMEVLAEEIEDPFGRDDNDLPTDELCEKIKANCEEVFSTNFPEK</sequence>
<dbReference type="Pfam" id="PF25539">
    <property type="entry name" value="Bestrophin_2"/>
    <property type="match status" value="1"/>
</dbReference>
<feature type="transmembrane region" description="Helical" evidence="9">
    <location>
        <begin position="29"/>
        <end position="47"/>
    </location>
</feature>
<evidence type="ECO:0000256" key="9">
    <source>
        <dbReference type="SAM" id="Phobius"/>
    </source>
</evidence>
<dbReference type="RefSeq" id="WP_343786745.1">
    <property type="nucleotide sequence ID" value="NZ_BAAAFH010000011.1"/>
</dbReference>
<dbReference type="EMBL" id="BAAAFH010000011">
    <property type="protein sequence ID" value="GAA0875353.1"/>
    <property type="molecule type" value="Genomic_DNA"/>
</dbReference>
<evidence type="ECO:0000256" key="2">
    <source>
        <dbReference type="ARBA" id="ARBA00022448"/>
    </source>
</evidence>
<keyword evidence="6" id="KW-0406">Ion transport</keyword>
<organism evidence="10 11">
    <name type="scientific">Wandonia haliotis</name>
    <dbReference type="NCBI Taxonomy" id="574963"/>
    <lineage>
        <taxon>Bacteria</taxon>
        <taxon>Pseudomonadati</taxon>
        <taxon>Bacteroidota</taxon>
        <taxon>Flavobacteriia</taxon>
        <taxon>Flavobacteriales</taxon>
        <taxon>Crocinitomicaceae</taxon>
        <taxon>Wandonia</taxon>
    </lineage>
</organism>
<evidence type="ECO:0000256" key="1">
    <source>
        <dbReference type="ARBA" id="ARBA00004651"/>
    </source>
</evidence>
<evidence type="ECO:0000256" key="7">
    <source>
        <dbReference type="ARBA" id="ARBA00023136"/>
    </source>
</evidence>
<proteinExistence type="inferred from homology"/>
<evidence type="ECO:0000256" key="5">
    <source>
        <dbReference type="ARBA" id="ARBA00022989"/>
    </source>
</evidence>
<evidence type="ECO:0000256" key="3">
    <source>
        <dbReference type="ARBA" id="ARBA00022475"/>
    </source>
</evidence>
<protein>
    <submittedName>
        <fullName evidence="10">Bestrophin family ion channel</fullName>
    </submittedName>
</protein>
<keyword evidence="7 9" id="KW-0472">Membrane</keyword>
<comment type="similarity">
    <text evidence="8">Belongs to the anion channel-forming bestrophin (TC 1.A.46) family.</text>
</comment>
<keyword evidence="2" id="KW-0813">Transport</keyword>
<keyword evidence="4 9" id="KW-0812">Transmembrane</keyword>
<accession>A0ABP3Y1A3</accession>
<evidence type="ECO:0000313" key="11">
    <source>
        <dbReference type="Proteomes" id="UP001501126"/>
    </source>
</evidence>
<comment type="caution">
    <text evidence="10">The sequence shown here is derived from an EMBL/GenBank/DDBJ whole genome shotgun (WGS) entry which is preliminary data.</text>
</comment>
<evidence type="ECO:0000256" key="8">
    <source>
        <dbReference type="ARBA" id="ARBA00034708"/>
    </source>
</evidence>
<evidence type="ECO:0000256" key="6">
    <source>
        <dbReference type="ARBA" id="ARBA00023065"/>
    </source>
</evidence>
<dbReference type="PANTHER" id="PTHR33281">
    <property type="entry name" value="UPF0187 PROTEIN YNEE"/>
    <property type="match status" value="1"/>
</dbReference>
<dbReference type="PANTHER" id="PTHR33281:SF19">
    <property type="entry name" value="VOLTAGE-DEPENDENT ANION CHANNEL-FORMING PROTEIN YNEE"/>
    <property type="match status" value="1"/>
</dbReference>
<keyword evidence="11" id="KW-1185">Reference proteome</keyword>
<reference evidence="11" key="1">
    <citation type="journal article" date="2019" name="Int. J. Syst. Evol. Microbiol.">
        <title>The Global Catalogue of Microorganisms (GCM) 10K type strain sequencing project: providing services to taxonomists for standard genome sequencing and annotation.</title>
        <authorList>
            <consortium name="The Broad Institute Genomics Platform"/>
            <consortium name="The Broad Institute Genome Sequencing Center for Infectious Disease"/>
            <person name="Wu L."/>
            <person name="Ma J."/>
        </authorList>
    </citation>
    <scope>NUCLEOTIDE SEQUENCE [LARGE SCALE GENOMIC DNA]</scope>
    <source>
        <strain evidence="11">JCM 16083</strain>
    </source>
</reference>
<keyword evidence="3" id="KW-1003">Cell membrane</keyword>
<keyword evidence="5 9" id="KW-1133">Transmembrane helix</keyword>
<name>A0ABP3Y1A3_9FLAO</name>